<comment type="caution">
    <text evidence="2">The sequence shown here is derived from an EMBL/GenBank/DDBJ whole genome shotgun (WGS) entry which is preliminary data.</text>
</comment>
<feature type="region of interest" description="Disordered" evidence="1">
    <location>
        <begin position="1"/>
        <end position="20"/>
    </location>
</feature>
<name>A0A645EXX7_9ZZZZ</name>
<proteinExistence type="predicted"/>
<reference evidence="2" key="1">
    <citation type="submission" date="2019-08" db="EMBL/GenBank/DDBJ databases">
        <authorList>
            <person name="Kucharzyk K."/>
            <person name="Murdoch R.W."/>
            <person name="Higgins S."/>
            <person name="Loffler F."/>
        </authorList>
    </citation>
    <scope>NUCLEOTIDE SEQUENCE</scope>
</reference>
<protein>
    <submittedName>
        <fullName evidence="2">Uncharacterized protein</fullName>
    </submittedName>
</protein>
<evidence type="ECO:0000256" key="1">
    <source>
        <dbReference type="SAM" id="MobiDB-lite"/>
    </source>
</evidence>
<accession>A0A645EXX7</accession>
<organism evidence="2">
    <name type="scientific">bioreactor metagenome</name>
    <dbReference type="NCBI Taxonomy" id="1076179"/>
    <lineage>
        <taxon>unclassified sequences</taxon>
        <taxon>metagenomes</taxon>
        <taxon>ecological metagenomes</taxon>
    </lineage>
</organism>
<evidence type="ECO:0000313" key="2">
    <source>
        <dbReference type="EMBL" id="MPN06767.1"/>
    </source>
</evidence>
<gene>
    <name evidence="2" type="ORF">SDC9_154024</name>
</gene>
<sequence length="52" mass="5485">MQYDAAHQLNPIGPETKHSVGGLADGGKGLRKQLVQGFPVLITLLELVGFGL</sequence>
<dbReference type="AlphaFoldDB" id="A0A645EXX7"/>
<dbReference type="EMBL" id="VSSQ01052708">
    <property type="protein sequence ID" value="MPN06767.1"/>
    <property type="molecule type" value="Genomic_DNA"/>
</dbReference>